<feature type="region of interest" description="Disordered" evidence="1">
    <location>
        <begin position="112"/>
        <end position="153"/>
    </location>
</feature>
<dbReference type="EMBL" id="JACHGN010000017">
    <property type="protein sequence ID" value="MBB5137406.1"/>
    <property type="molecule type" value="Genomic_DNA"/>
</dbReference>
<dbReference type="RefSeq" id="WP_185054313.1">
    <property type="nucleotide sequence ID" value="NZ_BAABIX010000012.1"/>
</dbReference>
<name>A0A840PF70_9ACTN</name>
<gene>
    <name evidence="2" type="ORF">HNP84_007158</name>
</gene>
<dbReference type="AlphaFoldDB" id="A0A840PF70"/>
<organism evidence="2 3">
    <name type="scientific">Thermocatellispora tengchongensis</name>
    <dbReference type="NCBI Taxonomy" id="1073253"/>
    <lineage>
        <taxon>Bacteria</taxon>
        <taxon>Bacillati</taxon>
        <taxon>Actinomycetota</taxon>
        <taxon>Actinomycetes</taxon>
        <taxon>Streptosporangiales</taxon>
        <taxon>Streptosporangiaceae</taxon>
        <taxon>Thermocatellispora</taxon>
    </lineage>
</organism>
<feature type="compositionally biased region" description="Basic residues" evidence="1">
    <location>
        <begin position="9"/>
        <end position="21"/>
    </location>
</feature>
<evidence type="ECO:0000256" key="1">
    <source>
        <dbReference type="SAM" id="MobiDB-lite"/>
    </source>
</evidence>
<dbReference type="Proteomes" id="UP000578449">
    <property type="component" value="Unassembled WGS sequence"/>
</dbReference>
<reference evidence="2 3" key="1">
    <citation type="submission" date="2020-08" db="EMBL/GenBank/DDBJ databases">
        <title>Genomic Encyclopedia of Type Strains, Phase IV (KMG-IV): sequencing the most valuable type-strain genomes for metagenomic binning, comparative biology and taxonomic classification.</title>
        <authorList>
            <person name="Goeker M."/>
        </authorList>
    </citation>
    <scope>NUCLEOTIDE SEQUENCE [LARGE SCALE GENOMIC DNA]</scope>
    <source>
        <strain evidence="2 3">DSM 45615</strain>
    </source>
</reference>
<feature type="compositionally biased region" description="Basic and acidic residues" evidence="1">
    <location>
        <begin position="116"/>
        <end position="125"/>
    </location>
</feature>
<evidence type="ECO:0000313" key="3">
    <source>
        <dbReference type="Proteomes" id="UP000578449"/>
    </source>
</evidence>
<feature type="region of interest" description="Disordered" evidence="1">
    <location>
        <begin position="1"/>
        <end position="33"/>
    </location>
</feature>
<feature type="compositionally biased region" description="Polar residues" evidence="1">
    <location>
        <begin position="22"/>
        <end position="32"/>
    </location>
</feature>
<proteinExistence type="predicted"/>
<keyword evidence="3" id="KW-1185">Reference proteome</keyword>
<evidence type="ECO:0000313" key="2">
    <source>
        <dbReference type="EMBL" id="MBB5137406.1"/>
    </source>
</evidence>
<comment type="caution">
    <text evidence="2">The sequence shown here is derived from an EMBL/GenBank/DDBJ whole genome shotgun (WGS) entry which is preliminary data.</text>
</comment>
<feature type="region of interest" description="Disordered" evidence="1">
    <location>
        <begin position="223"/>
        <end position="243"/>
    </location>
</feature>
<sequence length="243" mass="25061">MPNATTASRRGHNRSPRRRHPFSTSATTSGTEWTAMLAGTRAGPGERVQDAAGDLGAFERGLGPPAAALLKDDRVAVAAEGHLRQVAGELDRSRAGPAAGVHDGVGLAVGGRRSAHREPHLDRPASGHAAPFGDQQEAAPRTGGDLNRAYSRTRSGSSSSAAALVAAGAEPLAHAGFAVVFIALFELVQANEDLAQKLGPYLGGSGIARLSAKHVSRAYDKLYGPKARPSDPCDEPQGRASAL</sequence>
<protein>
    <submittedName>
        <fullName evidence="2">Uncharacterized protein</fullName>
    </submittedName>
</protein>
<accession>A0A840PF70</accession>